<evidence type="ECO:0000313" key="2">
    <source>
        <dbReference type="EMBL" id="RPB21065.1"/>
    </source>
</evidence>
<dbReference type="Proteomes" id="UP000267821">
    <property type="component" value="Unassembled WGS sequence"/>
</dbReference>
<evidence type="ECO:0000256" key="1">
    <source>
        <dbReference type="SAM" id="SignalP"/>
    </source>
</evidence>
<name>A0A3N4LSU4_9PEZI</name>
<feature type="chain" id="PRO_5018199679" description="Secreted protein" evidence="1">
    <location>
        <begin position="25"/>
        <end position="86"/>
    </location>
</feature>
<protein>
    <recommendedName>
        <fullName evidence="4">Secreted protein</fullName>
    </recommendedName>
</protein>
<evidence type="ECO:0000313" key="3">
    <source>
        <dbReference type="Proteomes" id="UP000267821"/>
    </source>
</evidence>
<feature type="signal peptide" evidence="1">
    <location>
        <begin position="1"/>
        <end position="24"/>
    </location>
</feature>
<sequence length="86" mass="9591">MFSAYISRLFVLCVCLVKFICRHAQKRSAGFSSSAEGPALFAGWLQCQRRPDMFFVPLGARIHQPFEKGRGCRKELTASPGLLKAV</sequence>
<keyword evidence="3" id="KW-1185">Reference proteome</keyword>
<dbReference type="AlphaFoldDB" id="A0A3N4LSU4"/>
<accession>A0A3N4LSU4</accession>
<reference evidence="2 3" key="1">
    <citation type="journal article" date="2018" name="Nat. Ecol. Evol.">
        <title>Pezizomycetes genomes reveal the molecular basis of ectomycorrhizal truffle lifestyle.</title>
        <authorList>
            <person name="Murat C."/>
            <person name="Payen T."/>
            <person name="Noel B."/>
            <person name="Kuo A."/>
            <person name="Morin E."/>
            <person name="Chen J."/>
            <person name="Kohler A."/>
            <person name="Krizsan K."/>
            <person name="Balestrini R."/>
            <person name="Da Silva C."/>
            <person name="Montanini B."/>
            <person name="Hainaut M."/>
            <person name="Levati E."/>
            <person name="Barry K.W."/>
            <person name="Belfiori B."/>
            <person name="Cichocki N."/>
            <person name="Clum A."/>
            <person name="Dockter R.B."/>
            <person name="Fauchery L."/>
            <person name="Guy J."/>
            <person name="Iotti M."/>
            <person name="Le Tacon F."/>
            <person name="Lindquist E.A."/>
            <person name="Lipzen A."/>
            <person name="Malagnac F."/>
            <person name="Mello A."/>
            <person name="Molinier V."/>
            <person name="Miyauchi S."/>
            <person name="Poulain J."/>
            <person name="Riccioni C."/>
            <person name="Rubini A."/>
            <person name="Sitrit Y."/>
            <person name="Splivallo R."/>
            <person name="Traeger S."/>
            <person name="Wang M."/>
            <person name="Zifcakova L."/>
            <person name="Wipf D."/>
            <person name="Zambonelli A."/>
            <person name="Paolocci F."/>
            <person name="Nowrousian M."/>
            <person name="Ottonello S."/>
            <person name="Baldrian P."/>
            <person name="Spatafora J.W."/>
            <person name="Henrissat B."/>
            <person name="Nagy L.G."/>
            <person name="Aury J.M."/>
            <person name="Wincker P."/>
            <person name="Grigoriev I.V."/>
            <person name="Bonfante P."/>
            <person name="Martin F.M."/>
        </authorList>
    </citation>
    <scope>NUCLEOTIDE SEQUENCE [LARGE SCALE GENOMIC DNA]</scope>
    <source>
        <strain evidence="2 3">ATCC MYA-4762</strain>
    </source>
</reference>
<organism evidence="2 3">
    <name type="scientific">Terfezia boudieri ATCC MYA-4762</name>
    <dbReference type="NCBI Taxonomy" id="1051890"/>
    <lineage>
        <taxon>Eukaryota</taxon>
        <taxon>Fungi</taxon>
        <taxon>Dikarya</taxon>
        <taxon>Ascomycota</taxon>
        <taxon>Pezizomycotina</taxon>
        <taxon>Pezizomycetes</taxon>
        <taxon>Pezizales</taxon>
        <taxon>Pezizaceae</taxon>
        <taxon>Terfezia</taxon>
    </lineage>
</organism>
<evidence type="ECO:0008006" key="4">
    <source>
        <dbReference type="Google" id="ProtNLM"/>
    </source>
</evidence>
<proteinExistence type="predicted"/>
<dbReference type="EMBL" id="ML121564">
    <property type="protein sequence ID" value="RPB21065.1"/>
    <property type="molecule type" value="Genomic_DNA"/>
</dbReference>
<gene>
    <name evidence="2" type="ORF">L211DRAFT_459127</name>
</gene>
<keyword evidence="1" id="KW-0732">Signal</keyword>
<dbReference type="InParanoid" id="A0A3N4LSU4"/>